<keyword evidence="2" id="KW-0436">Ligase</keyword>
<dbReference type="PANTHER" id="PTHR43605:SF10">
    <property type="entry name" value="ACYL-COA SYNTHETASE MEDIUM CHAIN FAMILY MEMBER 3"/>
    <property type="match status" value="1"/>
</dbReference>
<keyword evidence="3" id="KW-0547">Nucleotide-binding</keyword>
<dbReference type="Gene3D" id="3.40.50.12780">
    <property type="entry name" value="N-terminal domain of ligase-like"/>
    <property type="match status" value="1"/>
</dbReference>
<dbReference type="InterPro" id="IPR045851">
    <property type="entry name" value="AMP-bd_C_sf"/>
</dbReference>
<proteinExistence type="inferred from homology"/>
<gene>
    <name evidence="9" type="ORF">BJY01DRAFT_255218</name>
</gene>
<evidence type="ECO:0000256" key="4">
    <source>
        <dbReference type="ARBA" id="ARBA00022840"/>
    </source>
</evidence>
<dbReference type="EMBL" id="JBFXLU010000350">
    <property type="protein sequence ID" value="KAL2828845.1"/>
    <property type="molecule type" value="Genomic_DNA"/>
</dbReference>
<comment type="caution">
    <text evidence="9">The sequence shown here is derived from an EMBL/GenBank/DDBJ whole genome shotgun (WGS) entry which is preliminary data.</text>
</comment>
<protein>
    <recommendedName>
        <fullName evidence="5">medium-chain acyl-CoA ligase</fullName>
        <ecNumber evidence="5">6.2.1.2</ecNumber>
    </recommendedName>
</protein>
<evidence type="ECO:0000313" key="10">
    <source>
        <dbReference type="Proteomes" id="UP001610446"/>
    </source>
</evidence>
<organism evidence="9 10">
    <name type="scientific">Aspergillus pseudoustus</name>
    <dbReference type="NCBI Taxonomy" id="1810923"/>
    <lineage>
        <taxon>Eukaryota</taxon>
        <taxon>Fungi</taxon>
        <taxon>Dikarya</taxon>
        <taxon>Ascomycota</taxon>
        <taxon>Pezizomycotina</taxon>
        <taxon>Eurotiomycetes</taxon>
        <taxon>Eurotiomycetidae</taxon>
        <taxon>Eurotiales</taxon>
        <taxon>Aspergillaceae</taxon>
        <taxon>Aspergillus</taxon>
        <taxon>Aspergillus subgen. Nidulantes</taxon>
    </lineage>
</organism>
<keyword evidence="4" id="KW-0067">ATP-binding</keyword>
<dbReference type="InterPro" id="IPR051087">
    <property type="entry name" value="Mitochondrial_ACSM"/>
</dbReference>
<accession>A0ABR4IM46</accession>
<sequence>MDPSRSALPKRPDEFNFALDVVDGWAERSPPMEAMTWVSSDRSIVKSLSYRHFSQQSHRIAILLKQLGVRPGDAMLMVLPRVPAWWEVATAGLRSGVVIAPATTLLTAADIEYRARKSKATVFVGDETSVAKIRQVRHNCPSLRAIVQVDGGVPEKGVTNLYKALAQIQPGAVYPTRRLPSTSSAILYFTSGTSGLPKMVRHNQVSFPLAMAQLGKHWLKLSPGDLCWNYTEQGWAKAAYSYLGAWNCGASLFVWDDRQPFSPFSLIDMVHRFPITTMCVPPLAWRQLVGAKCQEYYTTHRPKALRECTSAGEPLDPEVIRQWHEQTNLMIREGYGQTEAVLMCGNYGDIPVKPGSMGKPIPGVPLHVINPDGTDAASGEEGELALLLTVDGGYPSTFFGIFDGYVDDNGQVARRERVSENNGKTQKWYMTGDRATRDTEGYFWFVGRADDVINSSGYRIGPFEVESTLRKHPAVAECAVISSPDRARGEVVKAIIVLTPEYVNQPADTIIKELQEFCKTTSAPYKYPRKIAFVQPETLPRTTSGKIKRAELRKEEWKHVKEKSLHKL</sequence>
<dbReference type="PROSITE" id="PS00455">
    <property type="entry name" value="AMP_BINDING"/>
    <property type="match status" value="1"/>
</dbReference>
<keyword evidence="10" id="KW-1185">Reference proteome</keyword>
<evidence type="ECO:0000313" key="9">
    <source>
        <dbReference type="EMBL" id="KAL2828845.1"/>
    </source>
</evidence>
<dbReference type="Gene3D" id="3.30.300.30">
    <property type="match status" value="1"/>
</dbReference>
<evidence type="ECO:0000256" key="3">
    <source>
        <dbReference type="ARBA" id="ARBA00022741"/>
    </source>
</evidence>
<dbReference type="Pfam" id="PF13193">
    <property type="entry name" value="AMP-binding_C"/>
    <property type="match status" value="1"/>
</dbReference>
<dbReference type="InterPro" id="IPR020845">
    <property type="entry name" value="AMP-binding_CS"/>
</dbReference>
<evidence type="ECO:0000256" key="1">
    <source>
        <dbReference type="ARBA" id="ARBA00006432"/>
    </source>
</evidence>
<evidence type="ECO:0000256" key="5">
    <source>
        <dbReference type="ARBA" id="ARBA00039009"/>
    </source>
</evidence>
<name>A0ABR4IM46_9EURO</name>
<dbReference type="InterPro" id="IPR025110">
    <property type="entry name" value="AMP-bd_C"/>
</dbReference>
<comment type="similarity">
    <text evidence="1">Belongs to the ATP-dependent AMP-binding enzyme family.</text>
</comment>
<dbReference type="Pfam" id="PF00501">
    <property type="entry name" value="AMP-binding"/>
    <property type="match status" value="1"/>
</dbReference>
<reference evidence="9 10" key="1">
    <citation type="submission" date="2024-07" db="EMBL/GenBank/DDBJ databases">
        <title>Section-level genome sequencing and comparative genomics of Aspergillus sections Usti and Cavernicolus.</title>
        <authorList>
            <consortium name="Lawrence Berkeley National Laboratory"/>
            <person name="Nybo J.L."/>
            <person name="Vesth T.C."/>
            <person name="Theobald S."/>
            <person name="Frisvad J.C."/>
            <person name="Larsen T.O."/>
            <person name="Kjaerboelling I."/>
            <person name="Rothschild-Mancinelli K."/>
            <person name="Lyhne E.K."/>
            <person name="Kogle M.E."/>
            <person name="Barry K."/>
            <person name="Clum A."/>
            <person name="Na H."/>
            <person name="Ledsgaard L."/>
            <person name="Lin J."/>
            <person name="Lipzen A."/>
            <person name="Kuo A."/>
            <person name="Riley R."/>
            <person name="Mondo S."/>
            <person name="Labutti K."/>
            <person name="Haridas S."/>
            <person name="Pangalinan J."/>
            <person name="Salamov A.A."/>
            <person name="Simmons B.A."/>
            <person name="Magnuson J.K."/>
            <person name="Chen J."/>
            <person name="Drula E."/>
            <person name="Henrissat B."/>
            <person name="Wiebenga A."/>
            <person name="Lubbers R.J."/>
            <person name="Gomes A.C."/>
            <person name="Makela M.R."/>
            <person name="Stajich J."/>
            <person name="Grigoriev I.V."/>
            <person name="Mortensen U.H."/>
            <person name="De Vries R.P."/>
            <person name="Baker S.E."/>
            <person name="Andersen M.R."/>
        </authorList>
    </citation>
    <scope>NUCLEOTIDE SEQUENCE [LARGE SCALE GENOMIC DNA]</scope>
    <source>
        <strain evidence="9 10">CBS 123904</strain>
    </source>
</reference>
<comment type="catalytic activity">
    <reaction evidence="6">
        <text>a medium-chain fatty acid + ATP + CoA = a medium-chain fatty acyl-CoA + AMP + diphosphate</text>
        <dbReference type="Rhea" id="RHEA:48340"/>
        <dbReference type="ChEBI" id="CHEBI:30616"/>
        <dbReference type="ChEBI" id="CHEBI:33019"/>
        <dbReference type="ChEBI" id="CHEBI:57287"/>
        <dbReference type="ChEBI" id="CHEBI:59558"/>
        <dbReference type="ChEBI" id="CHEBI:90546"/>
        <dbReference type="ChEBI" id="CHEBI:456215"/>
        <dbReference type="EC" id="6.2.1.2"/>
    </reaction>
    <physiologicalReaction direction="left-to-right" evidence="6">
        <dbReference type="Rhea" id="RHEA:48341"/>
    </physiologicalReaction>
</comment>
<dbReference type="PANTHER" id="PTHR43605">
    <property type="entry name" value="ACYL-COENZYME A SYNTHETASE"/>
    <property type="match status" value="1"/>
</dbReference>
<feature type="domain" description="AMP-dependent synthetase/ligase" evidence="7">
    <location>
        <begin position="25"/>
        <end position="385"/>
    </location>
</feature>
<evidence type="ECO:0000256" key="2">
    <source>
        <dbReference type="ARBA" id="ARBA00022598"/>
    </source>
</evidence>
<feature type="domain" description="AMP-binding enzyme C-terminal" evidence="8">
    <location>
        <begin position="464"/>
        <end position="546"/>
    </location>
</feature>
<evidence type="ECO:0000256" key="6">
    <source>
        <dbReference type="ARBA" id="ARBA00048477"/>
    </source>
</evidence>
<dbReference type="EC" id="6.2.1.2" evidence="5"/>
<dbReference type="Proteomes" id="UP001610446">
    <property type="component" value="Unassembled WGS sequence"/>
</dbReference>
<evidence type="ECO:0000259" key="8">
    <source>
        <dbReference type="Pfam" id="PF13193"/>
    </source>
</evidence>
<evidence type="ECO:0000259" key="7">
    <source>
        <dbReference type="Pfam" id="PF00501"/>
    </source>
</evidence>
<dbReference type="InterPro" id="IPR042099">
    <property type="entry name" value="ANL_N_sf"/>
</dbReference>
<dbReference type="SUPFAM" id="SSF56801">
    <property type="entry name" value="Acetyl-CoA synthetase-like"/>
    <property type="match status" value="1"/>
</dbReference>
<dbReference type="InterPro" id="IPR000873">
    <property type="entry name" value="AMP-dep_synth/lig_dom"/>
</dbReference>